<dbReference type="PANTHER" id="PTHR34457">
    <property type="entry name" value="EMBRYO DEFECTIVE 2410"/>
    <property type="match status" value="1"/>
</dbReference>
<evidence type="ECO:0000256" key="3">
    <source>
        <dbReference type="ARBA" id="ARBA00022989"/>
    </source>
</evidence>
<proteinExistence type="predicted"/>
<gene>
    <name evidence="7" type="ORF">V0288_10910</name>
</gene>
<evidence type="ECO:0000256" key="2">
    <source>
        <dbReference type="ARBA" id="ARBA00022692"/>
    </source>
</evidence>
<feature type="transmembrane region" description="Helical" evidence="5">
    <location>
        <begin position="27"/>
        <end position="50"/>
    </location>
</feature>
<evidence type="ECO:0000256" key="1">
    <source>
        <dbReference type="ARBA" id="ARBA00004167"/>
    </source>
</evidence>
<keyword evidence="4 5" id="KW-0472">Membrane</keyword>
<evidence type="ECO:0000313" key="8">
    <source>
        <dbReference type="Proteomes" id="UP001328733"/>
    </source>
</evidence>
<name>A0AAW9QRF0_9CHRO</name>
<keyword evidence="3 5" id="KW-1133">Transmembrane helix</keyword>
<keyword evidence="8" id="KW-1185">Reference proteome</keyword>
<evidence type="ECO:0000256" key="5">
    <source>
        <dbReference type="SAM" id="Phobius"/>
    </source>
</evidence>
<feature type="domain" description="Translocation and assembly module TamB C-terminal" evidence="6">
    <location>
        <begin position="1641"/>
        <end position="2017"/>
    </location>
</feature>
<dbReference type="Pfam" id="PF04357">
    <property type="entry name" value="TamB"/>
    <property type="match status" value="1"/>
</dbReference>
<evidence type="ECO:0000259" key="6">
    <source>
        <dbReference type="Pfam" id="PF04357"/>
    </source>
</evidence>
<dbReference type="Proteomes" id="UP001328733">
    <property type="component" value="Unassembled WGS sequence"/>
</dbReference>
<evidence type="ECO:0000256" key="4">
    <source>
        <dbReference type="ARBA" id="ARBA00023136"/>
    </source>
</evidence>
<evidence type="ECO:0000313" key="7">
    <source>
        <dbReference type="EMBL" id="MEG3437629.1"/>
    </source>
</evidence>
<dbReference type="InterPro" id="IPR053022">
    <property type="entry name" value="Chloroplast_translocon_comp"/>
</dbReference>
<comment type="subcellular location">
    <subcellularLocation>
        <location evidence="1">Membrane</location>
        <topology evidence="1">Single-pass membrane protein</topology>
    </subcellularLocation>
</comment>
<sequence>MTNSPPEPPSRPNSWLRLWRFARRPSTLIVGGLTVAGLTTAGYFGIRYFVYERLSPLLETQLSQFLRRPVTVGEVESFQFNRIRLGPSIIPKTATDPDRLSVRAIEVGVNPFPLLLGLPLPIDVKVIDPNIYLEQDKNGRWISVELPRARPGQKAPIPLDVRFAVEKGDISLKPTAIQSPVTIEVTGNGRFIDNRQQPLEYNLDASILGSAVRVRGETELKTGKTQTKLSIDRLALGQLFSVLPFGNLQINRGQADANLAIDVPSFEKIEGTRGTGKVNINGVSGRFQPLRYPIELDLNLDFQGQSVVFQKARAKIGEITANVSGDINWEKGYNLNVALDRVDIPQLLKIIYLRLPVPIFGEARSRFSVTGNLDRPLISGSIANTKKITVDKIPFQSVTTDFQTNLNTLRLTNTRLLPVAGGRIIANGNIQLNILKSIQANQKIDGTKMPIALTARATLPTREIISPYARLSPAVTVNHVNANTRVDGTLARPRVSIDWQIPPAPTTEALAISGRGKLGLGTDRLTLTDTVIRTGGGVLNVTADGNFKTKALQANLRGNSFLLTPFVPIACENVPDLCPYLRALDPVRVNTADIRLRGRLDRFSLETLNGIANLNLQARQGTIAVNSQVSGGNLTATARAAGLPVNPFLPDLPANVRLVDSRLTIAGSLPRSLENTADLLQSWRGEGNFALAVNNQPVLANASIDRGFVRGTVNTSGLNLAPFLPDTAVPVRLGTTSVNFSGALAPVLKNTVAGLKTWRGDGTVQLFVNDRPLETVARLDRGILSGVIDTPGLSLSPFLPNITVPVRLGQSRLNFTAPIDTLLAGKTPDIGTLDANGNVRLFVASSPINADIRMNNGIFNTIATSNQIPVDRFFPNLPVPVAISRARVQASGNVRELLASFNRNQLDFSSITALIDSRLKLAGGTVNATARLNNNLWQSQIGASGLNTALLVNRFSGRKVADLPDLNATARLSGNLADLFKGTASIRVGDVSARLGESFLDARGDILLENLARNPDIARVDLNVQARANLDRLPLQSIVDRLPIDDRFRPAGVNLAGIARFNGKVTGRNLLTALNRPGSLQASGDVALTNFRLNDRIFEPSLTGTLRAGLGQNIALDLRGNEDFIAFSLDPCTRTGCLAPYLPLAFNIRQTYGNQPPFIARGRRQGERLIARIERFPLEILNITPGVAYSLPGALAGDLNADLDVNLFTLEGQGRLRIDRPGLGKRRAESIVADLSFQDGVVRLQEASLVAGRSRFDASGLFNFRTGEIKADLDVARGYIQDLLLALRVSDVESLLRFFSPPNYARAGEVRPESVGNPDAPLSAQVNLLAKIREQIMKMANERDYVGVPRELDVRGVYQASIALAGTIRAPELSLQFQGKNWEWRPQRPTVDIIDPLGLVTTSSQFIPLDEITVNARLDRNTLNVRPIRIRSRESMVFVAGDFSLEKVAATFGTENLSLDLLRNFVQLPVDVSGNLNSTGNIGGTLFNPRVAGNFAFVNGAINAQSLDREIAGLFTYNNARFEIRTTTPEEIQFYASVPYPALPGNDRLRVQGRLGTGALGLIDAITQGAVTWVKGDGDVILDATGRVTTGKAFTVRDLVAHGLLELNNATIRSAAFPEELTVNGRIGLTPKALTVESLEGAFAERQISVVGVLPFFQPIADNPNPLTVTIQQGEVAIENLYRGSIDGRAIVTGTLQRPIIGGEVRLSNGQVFAPQPTEDALDGVDRVARQWIQPIAPGNNNAFNPLLQDFRVVLQGISTEREPLYQFTFGGALTLNGPLTQPQKLRPNGVITLDRGRVSYLDTRFLLNRRNENTIVFTPEQGLLNPDLDIQLRTILTEFAGSRNFESARQLGDFPSNEIPDDSLTRVQRIDVTLSVEGELSRLLPNLGKNMNSVCQLRPDGLPFPEHTSYSRAELEKLATCIRTVALARGEDEQLLYSPVVQLTSSPPRSEGEIVRLLGEQIFAFFNELQGKNTEQLVQFGVVQLFIPALAQGIVYDVENAISNTLGATDFNILPNLETVYRVDKQSYVRFSYDYTYNQFTVRYETRF</sequence>
<accession>A0AAW9QRF0</accession>
<reference evidence="7 8" key="1">
    <citation type="submission" date="2024-01" db="EMBL/GenBank/DDBJ databases">
        <title>Genomic insights into the taxonomy and metabolism of the cyanobacterium Pannus brasiliensis CCIBt3594.</title>
        <authorList>
            <person name="Machado M."/>
            <person name="Botero N.B."/>
            <person name="Andreote A.P.D."/>
            <person name="Feitosa A.M.T."/>
            <person name="Popin R."/>
            <person name="Sivonen K."/>
            <person name="Fiore M.F."/>
        </authorList>
    </citation>
    <scope>NUCLEOTIDE SEQUENCE [LARGE SCALE GENOMIC DNA]</scope>
    <source>
        <strain evidence="7 8">CCIBt3594</strain>
    </source>
</reference>
<dbReference type="InterPro" id="IPR007452">
    <property type="entry name" value="TamB_C"/>
</dbReference>
<comment type="caution">
    <text evidence="7">The sequence shown here is derived from an EMBL/GenBank/DDBJ whole genome shotgun (WGS) entry which is preliminary data.</text>
</comment>
<keyword evidence="2 5" id="KW-0812">Transmembrane</keyword>
<organism evidence="7 8">
    <name type="scientific">Pannus brasiliensis CCIBt3594</name>
    <dbReference type="NCBI Taxonomy" id="1427578"/>
    <lineage>
        <taxon>Bacteria</taxon>
        <taxon>Bacillati</taxon>
        <taxon>Cyanobacteriota</taxon>
        <taxon>Cyanophyceae</taxon>
        <taxon>Oscillatoriophycideae</taxon>
        <taxon>Chroococcales</taxon>
        <taxon>Microcystaceae</taxon>
        <taxon>Pannus</taxon>
    </lineage>
</organism>
<dbReference type="GO" id="GO:0009306">
    <property type="term" value="P:protein secretion"/>
    <property type="evidence" value="ECO:0007669"/>
    <property type="project" value="InterPro"/>
</dbReference>
<dbReference type="RefSeq" id="WP_332865108.1">
    <property type="nucleotide sequence ID" value="NZ_JBAFSM010000017.1"/>
</dbReference>
<dbReference type="PANTHER" id="PTHR34457:SF3">
    <property type="entry name" value="PROTEIN TIC236, CHLOROPLASTIC"/>
    <property type="match status" value="1"/>
</dbReference>
<dbReference type="GO" id="GO:0005886">
    <property type="term" value="C:plasma membrane"/>
    <property type="evidence" value="ECO:0007669"/>
    <property type="project" value="InterPro"/>
</dbReference>
<dbReference type="EMBL" id="JBAFSM010000017">
    <property type="protein sequence ID" value="MEG3437629.1"/>
    <property type="molecule type" value="Genomic_DNA"/>
</dbReference>
<protein>
    <submittedName>
        <fullName evidence="7">Translocation/assembly module TamB domain-containing protein</fullName>
    </submittedName>
</protein>